<dbReference type="EMBL" id="SRMA01026792">
    <property type="protein sequence ID" value="TRY69613.1"/>
    <property type="molecule type" value="Genomic_DNA"/>
</dbReference>
<proteinExistence type="predicted"/>
<dbReference type="OrthoDB" id="2017782at2759"/>
<feature type="compositionally biased region" description="Basic and acidic residues" evidence="2">
    <location>
        <begin position="60"/>
        <end position="73"/>
    </location>
</feature>
<dbReference type="PROSITE" id="PS50102">
    <property type="entry name" value="RRM"/>
    <property type="match status" value="1"/>
</dbReference>
<feature type="compositionally biased region" description="Basic and acidic residues" evidence="2">
    <location>
        <begin position="178"/>
        <end position="193"/>
    </location>
</feature>
<dbReference type="InterPro" id="IPR009060">
    <property type="entry name" value="UBA-like_sf"/>
</dbReference>
<evidence type="ECO:0000259" key="3">
    <source>
        <dbReference type="PROSITE" id="PS50102"/>
    </source>
</evidence>
<sequence length="397" mass="45444">MVDYINERPPNPTIYDSLKYRYRFDPELKRFSDRYEDLSNEDFNDDEDDDDDCNNDEEAEKNAKELVDEEEKHKTKAEKKKQKKIVQVDPGPEKSKQADNDANENTFKGKKSWSAVISECPHPVESKCSSVDDEDEEDELVELDMNSWFVSNAAAIAKRKMDQKGKAEKKAVQTNSRKQHEPDQKSPVPQDERYYDARRTYDEVLKLDRTCKDAAEEIMRVQLMQLMEMGFTKEQSSNALIIHGTVERALESLSGLSGLASIPLTKEKEFVSVQRHPHPPAAFSQNRSRAVVPSVAPVQHTPELFPIWVGDLVSSLTEAKLYDLFRTVGHVHNVRVLHMRYCAFVNYTSKADCEKAIQKFHNYAIDGTVLVVRYPDRIHTRLGVSRDASTESAPKNT</sequence>
<dbReference type="PANTHER" id="PTHR47678">
    <property type="entry name" value="TETRATRICOPEPTIDE REPEAT PROTEIN 31"/>
    <property type="match status" value="1"/>
</dbReference>
<protein>
    <recommendedName>
        <fullName evidence="3">RRM domain-containing protein</fullName>
    </recommendedName>
</protein>
<feature type="compositionally biased region" description="Acidic residues" evidence="2">
    <location>
        <begin position="38"/>
        <end position="59"/>
    </location>
</feature>
<dbReference type="InterPro" id="IPR012677">
    <property type="entry name" value="Nucleotide-bd_a/b_plait_sf"/>
</dbReference>
<evidence type="ECO:0000256" key="1">
    <source>
        <dbReference type="PROSITE-ProRule" id="PRU00176"/>
    </source>
</evidence>
<dbReference type="Pfam" id="PF00076">
    <property type="entry name" value="RRM_1"/>
    <property type="match status" value="1"/>
</dbReference>
<dbReference type="CDD" id="cd00590">
    <property type="entry name" value="RRM_SF"/>
    <property type="match status" value="1"/>
</dbReference>
<dbReference type="Gene3D" id="1.10.8.10">
    <property type="entry name" value="DNA helicase RuvA subunit, C-terminal domain"/>
    <property type="match status" value="1"/>
</dbReference>
<comment type="caution">
    <text evidence="4">The sequence shown here is derived from an EMBL/GenBank/DDBJ whole genome shotgun (WGS) entry which is preliminary data.</text>
</comment>
<feature type="region of interest" description="Disordered" evidence="2">
    <location>
        <begin position="35"/>
        <end position="110"/>
    </location>
</feature>
<keyword evidence="5" id="KW-1185">Reference proteome</keyword>
<reference evidence="4 5" key="1">
    <citation type="journal article" date="2019" name="Sci. Data">
        <title>Hybrid genome assembly and annotation of Danionella translucida.</title>
        <authorList>
            <person name="Kadobianskyi M."/>
            <person name="Schulze L."/>
            <person name="Schuelke M."/>
            <person name="Judkewitz B."/>
        </authorList>
    </citation>
    <scope>NUCLEOTIDE SEQUENCE [LARGE SCALE GENOMIC DNA]</scope>
    <source>
        <strain evidence="4 5">Bolton</strain>
    </source>
</reference>
<dbReference type="SMART" id="SM00360">
    <property type="entry name" value="RRM"/>
    <property type="match status" value="1"/>
</dbReference>
<name>A0A553NW08_9TELE</name>
<dbReference type="STRING" id="623744.A0A553NW08"/>
<organism evidence="4 5">
    <name type="scientific">Danionella cerebrum</name>
    <dbReference type="NCBI Taxonomy" id="2873325"/>
    <lineage>
        <taxon>Eukaryota</taxon>
        <taxon>Metazoa</taxon>
        <taxon>Chordata</taxon>
        <taxon>Craniata</taxon>
        <taxon>Vertebrata</taxon>
        <taxon>Euteleostomi</taxon>
        <taxon>Actinopterygii</taxon>
        <taxon>Neopterygii</taxon>
        <taxon>Teleostei</taxon>
        <taxon>Ostariophysi</taxon>
        <taxon>Cypriniformes</taxon>
        <taxon>Danionidae</taxon>
        <taxon>Danioninae</taxon>
        <taxon>Danionella</taxon>
    </lineage>
</organism>
<dbReference type="PANTHER" id="PTHR47678:SF1">
    <property type="entry name" value="TETRATRICOPEPTIDE REPEAT PROTEIN 31"/>
    <property type="match status" value="1"/>
</dbReference>
<keyword evidence="1" id="KW-0694">RNA-binding</keyword>
<dbReference type="SUPFAM" id="SSF46934">
    <property type="entry name" value="UBA-like"/>
    <property type="match status" value="1"/>
</dbReference>
<dbReference type="Proteomes" id="UP000316079">
    <property type="component" value="Unassembled WGS sequence"/>
</dbReference>
<feature type="compositionally biased region" description="Basic residues" evidence="2">
    <location>
        <begin position="74"/>
        <end position="84"/>
    </location>
</feature>
<dbReference type="InterPro" id="IPR035979">
    <property type="entry name" value="RBD_domain_sf"/>
</dbReference>
<evidence type="ECO:0000256" key="2">
    <source>
        <dbReference type="SAM" id="MobiDB-lite"/>
    </source>
</evidence>
<feature type="compositionally biased region" description="Basic and acidic residues" evidence="2">
    <location>
        <begin position="160"/>
        <end position="171"/>
    </location>
</feature>
<dbReference type="InterPro" id="IPR000504">
    <property type="entry name" value="RRM_dom"/>
</dbReference>
<accession>A0A553NW08</accession>
<evidence type="ECO:0000313" key="4">
    <source>
        <dbReference type="EMBL" id="TRY69613.1"/>
    </source>
</evidence>
<dbReference type="AlphaFoldDB" id="A0A553NW08"/>
<dbReference type="Gene3D" id="3.30.70.330">
    <property type="match status" value="1"/>
</dbReference>
<dbReference type="CDD" id="cd14270">
    <property type="entry name" value="UBA"/>
    <property type="match status" value="1"/>
</dbReference>
<dbReference type="SUPFAM" id="SSF54928">
    <property type="entry name" value="RNA-binding domain, RBD"/>
    <property type="match status" value="1"/>
</dbReference>
<evidence type="ECO:0000313" key="5">
    <source>
        <dbReference type="Proteomes" id="UP000316079"/>
    </source>
</evidence>
<feature type="domain" description="RRM" evidence="3">
    <location>
        <begin position="305"/>
        <end position="377"/>
    </location>
</feature>
<dbReference type="GO" id="GO:0003723">
    <property type="term" value="F:RNA binding"/>
    <property type="evidence" value="ECO:0007669"/>
    <property type="project" value="UniProtKB-UniRule"/>
</dbReference>
<gene>
    <name evidence="4" type="ORF">DNTS_032734</name>
</gene>
<feature type="region of interest" description="Disordered" evidence="2">
    <location>
        <begin position="160"/>
        <end position="193"/>
    </location>
</feature>